<dbReference type="VEuPathDB" id="FungiDB:HMPREF1541_00882"/>
<dbReference type="STRING" id="1220924.W2SDJ3"/>
<dbReference type="GeneID" id="19968221"/>
<evidence type="ECO:0000313" key="2">
    <source>
        <dbReference type="EMBL" id="ETN46695.1"/>
    </source>
</evidence>
<feature type="region of interest" description="Disordered" evidence="1">
    <location>
        <begin position="872"/>
        <end position="905"/>
    </location>
</feature>
<keyword evidence="3" id="KW-1185">Reference proteome</keyword>
<evidence type="ECO:0000313" key="3">
    <source>
        <dbReference type="Proteomes" id="UP000030752"/>
    </source>
</evidence>
<dbReference type="Proteomes" id="UP000030752">
    <property type="component" value="Unassembled WGS sequence"/>
</dbReference>
<dbReference type="InParanoid" id="W2SDJ3"/>
<feature type="compositionally biased region" description="Polar residues" evidence="1">
    <location>
        <begin position="886"/>
        <end position="895"/>
    </location>
</feature>
<dbReference type="HOGENOM" id="CLU_281871_0_0_1"/>
<dbReference type="OrthoDB" id="5341924at2759"/>
<dbReference type="eggNOG" id="ENOG502SKSN">
    <property type="taxonomic scope" value="Eukaryota"/>
</dbReference>
<dbReference type="RefSeq" id="XP_008711407.1">
    <property type="nucleotide sequence ID" value="XM_008713185.1"/>
</dbReference>
<organism evidence="2 3">
    <name type="scientific">Cyphellophora europaea (strain CBS 101466)</name>
    <name type="common">Phialophora europaea</name>
    <dbReference type="NCBI Taxonomy" id="1220924"/>
    <lineage>
        <taxon>Eukaryota</taxon>
        <taxon>Fungi</taxon>
        <taxon>Dikarya</taxon>
        <taxon>Ascomycota</taxon>
        <taxon>Pezizomycotina</taxon>
        <taxon>Eurotiomycetes</taxon>
        <taxon>Chaetothyriomycetidae</taxon>
        <taxon>Chaetothyriales</taxon>
        <taxon>Cyphellophoraceae</taxon>
        <taxon>Cyphellophora</taxon>
    </lineage>
</organism>
<gene>
    <name evidence="2" type="ORF">HMPREF1541_00882</name>
</gene>
<evidence type="ECO:0000256" key="1">
    <source>
        <dbReference type="SAM" id="MobiDB-lite"/>
    </source>
</evidence>
<sequence length="1020" mass="114617">MGQLERFLPPSLRFSDTQRPSADQHIGEAVQIIDRARRFGENDLDVLEYMLVRYGRDHAILHLIDELLKDVSTRLRPTDELPSNIHWPASLLNGELHQKFEVDAPVQSVCRYSNLEERYRDHTNEDSVYTSSTMRQIWLSLGRMIITAAKLGGPKSQHIMSTVYRALAKIHHYNLVPETVYTYQPTPYSSTVNRPPILHLLSSRILTTLSDAVWRSQQEEVITRAAEKGTPLESLSRDPPGGRFRLKVLDLGPEVWLEFVLWCCVEGRYASTGAKIISQLNKDVDQPWYAVNWTSNDVGRSVPLVDWSRANARTGGTVGRIEGYSKEQPLANIPSRTISAEVVLALAEGLVTASDIGHLLKPMLLERCAKNIQSLISFLEPHSLPAEYFDYLSVRLLQTEKIDIEGTPKMLDMWSQVMEEMRNLESVTPRAEAKISLDYEAIVNQSRLNAGLTHQVLTAYIHNDLYLQSIDVFSKLQYQIDKVKLQSIIAFVHGPRNADAGFFDVRSVAARQEYADSHGELPSYKMAALLQHMTSNAQLHIAEWMVYSDDVDGPSIPRNTFGQLSTAAALVRLAPETKDDFILDSIAEEGRKWRFKPAVKLLRSLVDAHIIRLDFSRAMLVLEQLQNSIAGGYSPNNLASLAATILRLEEALASSKHGQLNAALNEALSLMQQMLNGTYNGTKGDFYQSQVRIFRHQVRHLLRVFEALPGSNLVSIARRFKDKYAFTNAPNLVPGVFNTLLSGIVDARGAQEGRRIWQIFCRDPRVLANVDIGQQELELFLNEVAARSDDDFQDDYEMQVAGTLEDEEEETGVYGVTLRDDEGTGDHIETYPGDDEADVFEAFNSGPNPPHSDISFSADFETNISAAPTSVLEVEDSGTRPRADLQQPSSPQTMQHVGDNPADRNPVVIPCISTMRIIVRRALLERDSSHSRDIIVWAAPYMRRMGLSMQDFARETSIGLPGSLTGGRELAMRQQIDNTEGTPLPEQPPVPIRRHFVSGSDWIHGQRQLLWGNLLRDHRS</sequence>
<name>W2SDJ3_CYPE1</name>
<accession>W2SDJ3</accession>
<dbReference type="EMBL" id="KB822711">
    <property type="protein sequence ID" value="ETN46695.1"/>
    <property type="molecule type" value="Genomic_DNA"/>
</dbReference>
<protein>
    <submittedName>
        <fullName evidence="2">Uncharacterized protein</fullName>
    </submittedName>
</protein>
<proteinExistence type="predicted"/>
<reference evidence="2 3" key="1">
    <citation type="submission" date="2013-03" db="EMBL/GenBank/DDBJ databases">
        <title>The Genome Sequence of Phialophora europaea CBS 101466.</title>
        <authorList>
            <consortium name="The Broad Institute Genomics Platform"/>
            <person name="Cuomo C."/>
            <person name="de Hoog S."/>
            <person name="Gorbushina A."/>
            <person name="Walker B."/>
            <person name="Young S.K."/>
            <person name="Zeng Q."/>
            <person name="Gargeya S."/>
            <person name="Fitzgerald M."/>
            <person name="Haas B."/>
            <person name="Abouelleil A."/>
            <person name="Allen A.W."/>
            <person name="Alvarado L."/>
            <person name="Arachchi H.M."/>
            <person name="Berlin A.M."/>
            <person name="Chapman S.B."/>
            <person name="Gainer-Dewar J."/>
            <person name="Goldberg J."/>
            <person name="Griggs A."/>
            <person name="Gujja S."/>
            <person name="Hansen M."/>
            <person name="Howarth C."/>
            <person name="Imamovic A."/>
            <person name="Ireland A."/>
            <person name="Larimer J."/>
            <person name="McCowan C."/>
            <person name="Murphy C."/>
            <person name="Pearson M."/>
            <person name="Poon T.W."/>
            <person name="Priest M."/>
            <person name="Roberts A."/>
            <person name="Saif S."/>
            <person name="Shea T."/>
            <person name="Sisk P."/>
            <person name="Sykes S."/>
            <person name="Wortman J."/>
            <person name="Nusbaum C."/>
            <person name="Birren B."/>
        </authorList>
    </citation>
    <scope>NUCLEOTIDE SEQUENCE [LARGE SCALE GENOMIC DNA]</scope>
    <source>
        <strain evidence="2 3">CBS 101466</strain>
    </source>
</reference>
<dbReference type="AlphaFoldDB" id="W2SDJ3"/>